<feature type="region of interest" description="Disordered" evidence="1">
    <location>
        <begin position="33"/>
        <end position="78"/>
    </location>
</feature>
<proteinExistence type="predicted"/>
<feature type="compositionally biased region" description="Basic and acidic residues" evidence="1">
    <location>
        <begin position="54"/>
        <end position="70"/>
    </location>
</feature>
<name>A0A1I5A633_9NEIS</name>
<protein>
    <submittedName>
        <fullName evidence="2">Uncharacterized protein</fullName>
    </submittedName>
</protein>
<accession>A0A1I5A633</accession>
<dbReference type="AlphaFoldDB" id="A0A1I5A633"/>
<gene>
    <name evidence="2" type="ORF">SAMN05660284_01827</name>
</gene>
<dbReference type="STRING" id="83765.SAMN05660284_01827"/>
<evidence type="ECO:0000313" key="3">
    <source>
        <dbReference type="Proteomes" id="UP000242869"/>
    </source>
</evidence>
<dbReference type="EMBL" id="FOVE01000012">
    <property type="protein sequence ID" value="SFN58001.1"/>
    <property type="molecule type" value="Genomic_DNA"/>
</dbReference>
<dbReference type="Proteomes" id="UP000242869">
    <property type="component" value="Unassembled WGS sequence"/>
</dbReference>
<sequence>MDAPRQRAVLLNNSFADCIRSHRPSPWQTTFLIPSASAEEAERDPGSRPTEGSPEGRKGNAEQVGEKVQGKEPGAQKPQCMWVYMRISSTARRRHAPSQQLFRGFQGGVALGMKGNWRDNSPFP</sequence>
<keyword evidence="3" id="KW-1185">Reference proteome</keyword>
<reference evidence="3" key="1">
    <citation type="submission" date="2016-10" db="EMBL/GenBank/DDBJ databases">
        <authorList>
            <person name="Varghese N."/>
            <person name="Submissions S."/>
        </authorList>
    </citation>
    <scope>NUCLEOTIDE SEQUENCE [LARGE SCALE GENOMIC DNA]</scope>
    <source>
        <strain evidence="3">DSM 6150</strain>
    </source>
</reference>
<evidence type="ECO:0000256" key="1">
    <source>
        <dbReference type="SAM" id="MobiDB-lite"/>
    </source>
</evidence>
<evidence type="ECO:0000313" key="2">
    <source>
        <dbReference type="EMBL" id="SFN58001.1"/>
    </source>
</evidence>
<organism evidence="2 3">
    <name type="scientific">Formivibrio citricus</name>
    <dbReference type="NCBI Taxonomy" id="83765"/>
    <lineage>
        <taxon>Bacteria</taxon>
        <taxon>Pseudomonadati</taxon>
        <taxon>Pseudomonadota</taxon>
        <taxon>Betaproteobacteria</taxon>
        <taxon>Neisseriales</taxon>
        <taxon>Chitinibacteraceae</taxon>
        <taxon>Formivibrio</taxon>
    </lineage>
</organism>